<feature type="transmembrane region" description="Helical" evidence="1">
    <location>
        <begin position="578"/>
        <end position="596"/>
    </location>
</feature>
<keyword evidence="1" id="KW-0812">Transmembrane</keyword>
<feature type="transmembrane region" description="Helical" evidence="1">
    <location>
        <begin position="545"/>
        <end position="566"/>
    </location>
</feature>
<sequence>MINRTITSYTILNYFSEKGISQIDLYVPFACKCINKNASQTVSIEDLKKWFSEEYGLSKIYQGVFVSLLKRMTSLGILSLGGGCYNINKQQLIKEIEKFHETDNSSSIEELCQKLMLFSKDNFGVEYSIEETQNGILRFLENHDGDIILNEEGLIDRVARQTKKSKKLNYILSKFIIWSKDNSSETFQLFKNIAKGHALASLLSMKGVCNYVGKMSGVTIALDSPIIFNLLSLNEKVNFDMSSELLGILEKQGCDFIIFRQHYQEVLQTFNSTIHLLYTKDYTLDKASRLLKYAVRNKISASFLKSKRELLDSILSKWNISICEAPSMPNRYSEIDSVKLNELLMKRYLDNNVEIDDNKRKTIENDVDVISYIYRMRGNSPASNLKNCNAILITTNTALAYASKHPELSNVCHSIPVCMTDAFLSTILWFCYPDTSSDINEKVLLSECYNNLSLSDDILHRFYLEVEEINASTPISEEIMMHINTSKIVQELLESKTYNDTSLYTDRTTAEILQEIEISRNLKINSLSGTLGNHDAKFLKIAKSISSIIVFVIWLLLVFLIVFLEFVDYSNWSNIWKILFNILSTIVFLWGPVSWLNRNLEFFNNKDYLLEFFTTKIFKVIKNWFDK</sequence>
<evidence type="ECO:0000256" key="1">
    <source>
        <dbReference type="SAM" id="Phobius"/>
    </source>
</evidence>
<accession>A0A412E0T6</accession>
<name>A0A412E0T6_BACSE</name>
<comment type="caution">
    <text evidence="2">The sequence shown here is derived from an EMBL/GenBank/DDBJ whole genome shotgun (WGS) entry which is preliminary data.</text>
</comment>
<reference evidence="2 3" key="1">
    <citation type="submission" date="2018-08" db="EMBL/GenBank/DDBJ databases">
        <title>A genome reference for cultivated species of the human gut microbiota.</title>
        <authorList>
            <person name="Zou Y."/>
            <person name="Xue W."/>
            <person name="Luo G."/>
        </authorList>
    </citation>
    <scope>NUCLEOTIDE SEQUENCE [LARGE SCALE GENOMIC DNA]</scope>
    <source>
        <strain evidence="2 3">AF25-6</strain>
    </source>
</reference>
<evidence type="ECO:0000313" key="2">
    <source>
        <dbReference type="EMBL" id="RGR26210.1"/>
    </source>
</evidence>
<dbReference type="AlphaFoldDB" id="A0A412E0T6"/>
<proteinExistence type="predicted"/>
<organism evidence="2 3">
    <name type="scientific">Bacteroides stercoris</name>
    <dbReference type="NCBI Taxonomy" id="46506"/>
    <lineage>
        <taxon>Bacteria</taxon>
        <taxon>Pseudomonadati</taxon>
        <taxon>Bacteroidota</taxon>
        <taxon>Bacteroidia</taxon>
        <taxon>Bacteroidales</taxon>
        <taxon>Bacteroidaceae</taxon>
        <taxon>Bacteroides</taxon>
    </lineage>
</organism>
<dbReference type="RefSeq" id="WP_117917810.1">
    <property type="nucleotide sequence ID" value="NZ_QRUB01000023.1"/>
</dbReference>
<protein>
    <submittedName>
        <fullName evidence="2">Uncharacterized protein</fullName>
    </submittedName>
</protein>
<dbReference type="Proteomes" id="UP000284161">
    <property type="component" value="Unassembled WGS sequence"/>
</dbReference>
<gene>
    <name evidence="2" type="ORF">DWY58_15915</name>
</gene>
<keyword evidence="1" id="KW-0472">Membrane</keyword>
<dbReference type="EMBL" id="QRUB01000023">
    <property type="protein sequence ID" value="RGR26210.1"/>
    <property type="molecule type" value="Genomic_DNA"/>
</dbReference>
<keyword evidence="1" id="KW-1133">Transmembrane helix</keyword>
<evidence type="ECO:0000313" key="3">
    <source>
        <dbReference type="Proteomes" id="UP000284161"/>
    </source>
</evidence>